<organism evidence="1 2">
    <name type="scientific">Zizania palustris</name>
    <name type="common">Northern wild rice</name>
    <dbReference type="NCBI Taxonomy" id="103762"/>
    <lineage>
        <taxon>Eukaryota</taxon>
        <taxon>Viridiplantae</taxon>
        <taxon>Streptophyta</taxon>
        <taxon>Embryophyta</taxon>
        <taxon>Tracheophyta</taxon>
        <taxon>Spermatophyta</taxon>
        <taxon>Magnoliopsida</taxon>
        <taxon>Liliopsida</taxon>
        <taxon>Poales</taxon>
        <taxon>Poaceae</taxon>
        <taxon>BOP clade</taxon>
        <taxon>Oryzoideae</taxon>
        <taxon>Oryzeae</taxon>
        <taxon>Zizaniinae</taxon>
        <taxon>Zizania</taxon>
    </lineage>
</organism>
<keyword evidence="2" id="KW-1185">Reference proteome</keyword>
<dbReference type="Proteomes" id="UP000729402">
    <property type="component" value="Unassembled WGS sequence"/>
</dbReference>
<dbReference type="AlphaFoldDB" id="A0A8J5VXJ3"/>
<evidence type="ECO:0000313" key="1">
    <source>
        <dbReference type="EMBL" id="KAG8062569.1"/>
    </source>
</evidence>
<evidence type="ECO:0000313" key="2">
    <source>
        <dbReference type="Proteomes" id="UP000729402"/>
    </source>
</evidence>
<gene>
    <name evidence="1" type="ORF">GUJ93_ZPchr0003g17934</name>
</gene>
<accession>A0A8J5VXJ3</accession>
<name>A0A8J5VXJ3_ZIZPA</name>
<dbReference type="EMBL" id="JAAALK010000286">
    <property type="protein sequence ID" value="KAG8062569.1"/>
    <property type="molecule type" value="Genomic_DNA"/>
</dbReference>
<sequence length="163" mass="18032">MQESHKLQPLGRHWANLSNQDLPCCFLRHCRGLSNHCTVAACAKSICKLQTLQQSADYRSTRRAGRQQIYLLRRCYHQDTNLSLSLSRFLLPGGEQGAPLLETTSGRVDDSLRILPTLCSLQGCKPRSSAGAARSAGSCQLLLVAVPLGEEGKELSSWFLRCF</sequence>
<protein>
    <submittedName>
        <fullName evidence="1">Uncharacterized protein</fullName>
    </submittedName>
</protein>
<reference evidence="1" key="2">
    <citation type="submission" date="2021-02" db="EMBL/GenBank/DDBJ databases">
        <authorList>
            <person name="Kimball J.A."/>
            <person name="Haas M.W."/>
            <person name="Macchietto M."/>
            <person name="Kono T."/>
            <person name="Duquette J."/>
            <person name="Shao M."/>
        </authorList>
    </citation>
    <scope>NUCLEOTIDE SEQUENCE</scope>
    <source>
        <tissue evidence="1">Fresh leaf tissue</tissue>
    </source>
</reference>
<proteinExistence type="predicted"/>
<comment type="caution">
    <text evidence="1">The sequence shown here is derived from an EMBL/GenBank/DDBJ whole genome shotgun (WGS) entry which is preliminary data.</text>
</comment>
<reference evidence="1" key="1">
    <citation type="journal article" date="2021" name="bioRxiv">
        <title>Whole Genome Assembly and Annotation of Northern Wild Rice, Zizania palustris L., Supports a Whole Genome Duplication in the Zizania Genus.</title>
        <authorList>
            <person name="Haas M."/>
            <person name="Kono T."/>
            <person name="Macchietto M."/>
            <person name="Millas R."/>
            <person name="McGilp L."/>
            <person name="Shao M."/>
            <person name="Duquette J."/>
            <person name="Hirsch C.N."/>
            <person name="Kimball J."/>
        </authorList>
    </citation>
    <scope>NUCLEOTIDE SEQUENCE</scope>
    <source>
        <tissue evidence="1">Fresh leaf tissue</tissue>
    </source>
</reference>